<keyword evidence="3" id="KW-1185">Reference proteome</keyword>
<dbReference type="OrthoDB" id="24822at2759"/>
<proteinExistence type="predicted"/>
<dbReference type="Pfam" id="PF11913">
    <property type="entry name" value="DUF3431"/>
    <property type="match status" value="1"/>
</dbReference>
<dbReference type="Gene3D" id="1.25.10.10">
    <property type="entry name" value="Leucine-rich Repeat Variant"/>
    <property type="match status" value="1"/>
</dbReference>
<dbReference type="Proteomes" id="UP000663877">
    <property type="component" value="Unassembled WGS sequence"/>
</dbReference>
<dbReference type="InterPro" id="IPR011989">
    <property type="entry name" value="ARM-like"/>
</dbReference>
<evidence type="ECO:0000313" key="4">
    <source>
        <dbReference type="Proteomes" id="UP000663877"/>
    </source>
</evidence>
<dbReference type="SUPFAM" id="SSF48371">
    <property type="entry name" value="ARM repeat"/>
    <property type="match status" value="2"/>
</dbReference>
<reference evidence="1" key="1">
    <citation type="submission" date="2021-02" db="EMBL/GenBank/DDBJ databases">
        <authorList>
            <person name="Nowell W R."/>
        </authorList>
    </citation>
    <scope>NUCLEOTIDE SEQUENCE</scope>
</reference>
<dbReference type="EMBL" id="CAJNOM010000954">
    <property type="protein sequence ID" value="CAF1581300.1"/>
    <property type="molecule type" value="Genomic_DNA"/>
</dbReference>
<dbReference type="PANTHER" id="PTHR46240">
    <property type="entry name" value="SER/THR PROTEIN KINASE ULK4"/>
    <property type="match status" value="1"/>
</dbReference>
<dbReference type="AlphaFoldDB" id="A0A815ER28"/>
<dbReference type="EMBL" id="CAJNOI010000592">
    <property type="protein sequence ID" value="CAF1313358.1"/>
    <property type="molecule type" value="Genomic_DNA"/>
</dbReference>
<dbReference type="Proteomes" id="UP000663832">
    <property type="component" value="Unassembled WGS sequence"/>
</dbReference>
<accession>A0A815ER28</accession>
<gene>
    <name evidence="1" type="ORF">BJG266_LOCUS32938</name>
    <name evidence="2" type="ORF">QVE165_LOCUS50070</name>
</gene>
<dbReference type="PANTHER" id="PTHR46240:SF1">
    <property type="entry name" value="SERINE_THREONINE-PROTEIN KINASE ULK4"/>
    <property type="match status" value="1"/>
</dbReference>
<sequence length="979" mass="110081">MKATRVLGIIFNKATENIPLSSSLTDTLISLTEALRANSKETKFRLYLIQAIGEIMIFIAGRTSDNSLVPGFTYQIISRCLKDGDDFALNHAACKTIENLLLVADKQADKLATLDNALALWNISSVVGNNEHLRASALAALCHMGLSYPDVVQSVIDKVTIKGDILQSTSSKVLQYIITLLAILAKRTKNRSMLLQDIVPKMHVLYENTNILIRAKAYTLTYVLLSTYNESLYTLSDTKLFQAIERDVRRTSADPDENDLLHEALNRLTTLLSSLLTRTLDELLSSTEQTRKTSPVKDAFKKWLPSFRLISTIIGNPCIRSRVVTLMSIKKLFKLFSNIKLIAELHSELTKGVSSLTEIISYTSQTLDAFVRARDLLALFSEILLSDLLPLCSQLLVSSTNVEEFSLLALCILNELLTELKLTDCVLPSHIQRDIKQELHQTFLPIICDRHILREEPIALLSLRFIQTIWTLIDHTPISLSILSQSKLIPSLFTLIMQHKDKPTGPFIQGVVSCLTTLSEQREMIQTMIEQGLVSVQLQLIQDQLNFSITDRISMNVLLELLSLLDRDLTYVLDIVKRALQVKKTGIGESDLPSIAEKLLQTHKPLVSLVGPMINLLPNEDSSIAKIALHNLSLLTQLIGSEGKAVLTKNHCHILSSILRTTDTTKQKLLLRALKRLINGDKRSLDVARSNNNNELIQTLQQLKKSAATEADAGLISHVDDLLHLLINSSNETGIQSQLTRMIVVSHYNEDLNWLDLFIGDKIPHIVYTRSSDPLISHGLSVNKGREAVVYLRYIVDFYSNLPSSIAFIHAHRTSVLQKNPDDIVVALRALKWNRYSYMPLTSAITQSRFQHRAPELQAAVNYKLWRDVLQKELGPPPLTGIQTHCCASFAVTKEAILKHPKVFYSNIINYIYASEYSDQLTGRTLEYTWHMIFGQPAIFNLKPCDLFFCDANGKISVELAEKYAEFLSINKITDRHLF</sequence>
<protein>
    <submittedName>
        <fullName evidence="1">Uncharacterized protein</fullName>
    </submittedName>
</protein>
<name>A0A815ER28_9BILA</name>
<dbReference type="InterPro" id="IPR016024">
    <property type="entry name" value="ARM-type_fold"/>
</dbReference>
<evidence type="ECO:0000313" key="3">
    <source>
        <dbReference type="Proteomes" id="UP000663832"/>
    </source>
</evidence>
<dbReference type="InterPro" id="IPR021838">
    <property type="entry name" value="DUF3431"/>
</dbReference>
<organism evidence="1 4">
    <name type="scientific">Adineta steineri</name>
    <dbReference type="NCBI Taxonomy" id="433720"/>
    <lineage>
        <taxon>Eukaryota</taxon>
        <taxon>Metazoa</taxon>
        <taxon>Spiralia</taxon>
        <taxon>Gnathifera</taxon>
        <taxon>Rotifera</taxon>
        <taxon>Eurotatoria</taxon>
        <taxon>Bdelloidea</taxon>
        <taxon>Adinetida</taxon>
        <taxon>Adinetidae</taxon>
        <taxon>Adineta</taxon>
    </lineage>
</organism>
<dbReference type="InterPro" id="IPR045906">
    <property type="entry name" value="ULK4"/>
</dbReference>
<evidence type="ECO:0000313" key="2">
    <source>
        <dbReference type="EMBL" id="CAF1581300.1"/>
    </source>
</evidence>
<evidence type="ECO:0000313" key="1">
    <source>
        <dbReference type="EMBL" id="CAF1313358.1"/>
    </source>
</evidence>
<comment type="caution">
    <text evidence="1">The sequence shown here is derived from an EMBL/GenBank/DDBJ whole genome shotgun (WGS) entry which is preliminary data.</text>
</comment>